<accession>A0A1S8GP11</accession>
<keyword evidence="1" id="KW-0812">Transmembrane</keyword>
<dbReference type="PANTHER" id="PTHR34980">
    <property type="entry name" value="INNER MEMBRANE PROTEIN-RELATED-RELATED"/>
    <property type="match status" value="1"/>
</dbReference>
<evidence type="ECO:0000256" key="1">
    <source>
        <dbReference type="SAM" id="Phobius"/>
    </source>
</evidence>
<keyword evidence="1" id="KW-1133">Transmembrane helix</keyword>
<feature type="transmembrane region" description="Helical" evidence="1">
    <location>
        <begin position="29"/>
        <end position="46"/>
    </location>
</feature>
<feature type="transmembrane region" description="Helical" evidence="1">
    <location>
        <begin position="82"/>
        <end position="100"/>
    </location>
</feature>
<gene>
    <name evidence="2" type="ORF">AL01_07680</name>
</gene>
<evidence type="ECO:0008006" key="4">
    <source>
        <dbReference type="Google" id="ProtNLM"/>
    </source>
</evidence>
<reference evidence="2 3" key="1">
    <citation type="journal article" date="2016" name="PLoS ONE">
        <title>Whole-Genome Sequence Analysis of Bombella intestini LMG 28161T, a Novel Acetic Acid Bacterium Isolated from the Crop of a Red-Tailed Bumble Bee, Bombus lapidarius.</title>
        <authorList>
            <person name="Li L."/>
            <person name="Illeghems K."/>
            <person name="Van Kerrebroeck S."/>
            <person name="Borremans W."/>
            <person name="Cleenwerck I."/>
            <person name="Smagghe G."/>
            <person name="De Vuyst L."/>
            <person name="Vandamme P."/>
        </authorList>
    </citation>
    <scope>NUCLEOTIDE SEQUENCE [LARGE SCALE GENOMIC DNA]</scope>
    <source>
        <strain evidence="2 3">R-52487</strain>
    </source>
</reference>
<comment type="caution">
    <text evidence="2">The sequence shown here is derived from an EMBL/GenBank/DDBJ whole genome shotgun (WGS) entry which is preliminary data.</text>
</comment>
<dbReference type="EMBL" id="JATM01000004">
    <property type="protein sequence ID" value="OOL17830.1"/>
    <property type="molecule type" value="Genomic_DNA"/>
</dbReference>
<dbReference type="Proteomes" id="UP000200980">
    <property type="component" value="Unassembled WGS sequence"/>
</dbReference>
<dbReference type="GO" id="GO:0005886">
    <property type="term" value="C:plasma membrane"/>
    <property type="evidence" value="ECO:0007669"/>
    <property type="project" value="TreeGrafter"/>
</dbReference>
<dbReference type="Pfam" id="PF05656">
    <property type="entry name" value="DUF805"/>
    <property type="match status" value="1"/>
</dbReference>
<dbReference type="AlphaFoldDB" id="A0A1S8GP11"/>
<keyword evidence="1" id="KW-0472">Membrane</keyword>
<evidence type="ECO:0000313" key="3">
    <source>
        <dbReference type="Proteomes" id="UP000200980"/>
    </source>
</evidence>
<keyword evidence="3" id="KW-1185">Reference proteome</keyword>
<evidence type="ECO:0000313" key="2">
    <source>
        <dbReference type="EMBL" id="OOL17830.1"/>
    </source>
</evidence>
<dbReference type="RefSeq" id="WP_077396849.1">
    <property type="nucleotide sequence ID" value="NZ_JATM01000004.1"/>
</dbReference>
<sequence>MQSGNPFDFYIKCIKNYVTFNGRANRPEYWYFALFNFLISIGLLFVSRIIGTDILRGLYVLFSFLPSIAAGVRRLHDTDRSGWWLLLPIVNIIFLCLPGTPGDNRFGPQPGDDRA</sequence>
<dbReference type="InterPro" id="IPR008523">
    <property type="entry name" value="DUF805"/>
</dbReference>
<dbReference type="STRING" id="1539051.AL01_07680"/>
<name>A0A1S8GP11_9PROT</name>
<organism evidence="2 3">
    <name type="scientific">Bombella intestini</name>
    <dbReference type="NCBI Taxonomy" id="1539051"/>
    <lineage>
        <taxon>Bacteria</taxon>
        <taxon>Pseudomonadati</taxon>
        <taxon>Pseudomonadota</taxon>
        <taxon>Alphaproteobacteria</taxon>
        <taxon>Acetobacterales</taxon>
        <taxon>Acetobacteraceae</taxon>
        <taxon>Bombella</taxon>
    </lineage>
</organism>
<dbReference type="PANTHER" id="PTHR34980:SF2">
    <property type="entry name" value="INNER MEMBRANE PROTEIN YHAH-RELATED"/>
    <property type="match status" value="1"/>
</dbReference>
<protein>
    <recommendedName>
        <fullName evidence="4">DUF805 domain-containing protein</fullName>
    </recommendedName>
</protein>
<dbReference type="OrthoDB" id="9812349at2"/>
<proteinExistence type="predicted"/>